<accession>D3ADH0</accession>
<evidence type="ECO:0000256" key="1">
    <source>
        <dbReference type="ARBA" id="ARBA00004196"/>
    </source>
</evidence>
<organism evidence="5 6">
    <name type="scientific">Hungatella hathewayi DSM 13479</name>
    <dbReference type="NCBI Taxonomy" id="566550"/>
    <lineage>
        <taxon>Bacteria</taxon>
        <taxon>Bacillati</taxon>
        <taxon>Bacillota</taxon>
        <taxon>Clostridia</taxon>
        <taxon>Lachnospirales</taxon>
        <taxon>Lachnospiraceae</taxon>
        <taxon>Hungatella</taxon>
    </lineage>
</organism>
<name>D3ADH0_9FIRM</name>
<dbReference type="PANTHER" id="PTHR46847:SF1">
    <property type="entry name" value="D-ALLOSE-BINDING PERIPLASMIC PROTEIN-RELATED"/>
    <property type="match status" value="1"/>
</dbReference>
<dbReference type="SUPFAM" id="SSF53822">
    <property type="entry name" value="Periplasmic binding protein-like I"/>
    <property type="match status" value="1"/>
</dbReference>
<dbReference type="PANTHER" id="PTHR46847">
    <property type="entry name" value="D-ALLOSE-BINDING PERIPLASMIC PROTEIN-RELATED"/>
    <property type="match status" value="1"/>
</dbReference>
<feature type="domain" description="Periplasmic binding protein" evidence="4">
    <location>
        <begin position="80"/>
        <end position="311"/>
    </location>
</feature>
<sequence length="360" mass="37944">MAAAGYHKDIKKLREAAKMKKQLAALLCGTMLLTAALSGCTMNSPVEGKTETTTAAKTEGTAAAGGEAGSSEAAVQKAKIGLLAPTLQTEFFINIDDGLKKECEARGWDYVAVSFDNDSATAVTSIENMVTGKCDVIVAMVSDESCDDALRKAQEAGVKIIECGVQTEVFDVCLNTDQYMIGKEIGTMAGEWINSTLDGKGKVVVYTTFQNTDMQNRGNGIQDGLKEAAPDAEILEVVDIGKDVVGSGTTTTETMLQKYPELNCIAAYGDAAAVESSEAAKAAGKSGDSFGIFSCDGTNQALKGIAENDPMHGTIKFAEMGPIMAEYSEKLLAGETFPDPIDFPTEQITASNVSEFYTAE</sequence>
<dbReference type="Proteomes" id="UP000004968">
    <property type="component" value="Unassembled WGS sequence"/>
</dbReference>
<evidence type="ECO:0000256" key="2">
    <source>
        <dbReference type="ARBA" id="ARBA00007639"/>
    </source>
</evidence>
<evidence type="ECO:0000313" key="5">
    <source>
        <dbReference type="EMBL" id="EFD00148.1"/>
    </source>
</evidence>
<keyword evidence="3" id="KW-0732">Signal</keyword>
<dbReference type="InterPro" id="IPR028082">
    <property type="entry name" value="Peripla_BP_I"/>
</dbReference>
<dbReference type="CDD" id="cd01536">
    <property type="entry name" value="PBP1_ABC_sugar_binding-like"/>
    <property type="match status" value="1"/>
</dbReference>
<proteinExistence type="inferred from homology"/>
<reference evidence="5 6" key="1">
    <citation type="submission" date="2010-01" db="EMBL/GenBank/DDBJ databases">
        <authorList>
            <person name="Weinstock G."/>
            <person name="Sodergren E."/>
            <person name="Clifton S."/>
            <person name="Fulton L."/>
            <person name="Fulton B."/>
            <person name="Courtney L."/>
            <person name="Fronick C."/>
            <person name="Harrison M."/>
            <person name="Strong C."/>
            <person name="Farmer C."/>
            <person name="Delahaunty K."/>
            <person name="Markovic C."/>
            <person name="Hall O."/>
            <person name="Minx P."/>
            <person name="Tomlinson C."/>
            <person name="Mitreva M."/>
            <person name="Nelson J."/>
            <person name="Hou S."/>
            <person name="Wollam A."/>
            <person name="Pepin K.H."/>
            <person name="Johnson M."/>
            <person name="Bhonagiri V."/>
            <person name="Nash W.E."/>
            <person name="Warren W."/>
            <person name="Chinwalla A."/>
            <person name="Mardis E.R."/>
            <person name="Wilson R.K."/>
        </authorList>
    </citation>
    <scope>NUCLEOTIDE SEQUENCE [LARGE SCALE GENOMIC DNA]</scope>
    <source>
        <strain evidence="5 6">DSM 13479</strain>
    </source>
</reference>
<evidence type="ECO:0000256" key="3">
    <source>
        <dbReference type="ARBA" id="ARBA00022729"/>
    </source>
</evidence>
<dbReference type="Gene3D" id="3.40.50.2300">
    <property type="match status" value="2"/>
</dbReference>
<comment type="caution">
    <text evidence="5">The sequence shown here is derived from an EMBL/GenBank/DDBJ whole genome shotgun (WGS) entry which is preliminary data.</text>
</comment>
<dbReference type="AlphaFoldDB" id="D3ADH0"/>
<dbReference type="HOGENOM" id="CLU_037628_3_7_9"/>
<dbReference type="Pfam" id="PF13407">
    <property type="entry name" value="Peripla_BP_4"/>
    <property type="match status" value="1"/>
</dbReference>
<protein>
    <submittedName>
        <fullName evidence="5">Sugar-binding domain protein</fullName>
    </submittedName>
</protein>
<evidence type="ECO:0000259" key="4">
    <source>
        <dbReference type="Pfam" id="PF13407"/>
    </source>
</evidence>
<gene>
    <name evidence="5" type="ORF">CLOSTHATH_01648</name>
</gene>
<dbReference type="EMBL" id="ACIO01000120">
    <property type="protein sequence ID" value="EFD00148.1"/>
    <property type="molecule type" value="Genomic_DNA"/>
</dbReference>
<dbReference type="InterPro" id="IPR025997">
    <property type="entry name" value="SBP_2_dom"/>
</dbReference>
<comment type="subcellular location">
    <subcellularLocation>
        <location evidence="1">Cell envelope</location>
    </subcellularLocation>
</comment>
<comment type="similarity">
    <text evidence="2">Belongs to the bacterial solute-binding protein 2 family.</text>
</comment>
<evidence type="ECO:0000313" key="6">
    <source>
        <dbReference type="Proteomes" id="UP000004968"/>
    </source>
</evidence>
<dbReference type="GO" id="GO:0030246">
    <property type="term" value="F:carbohydrate binding"/>
    <property type="evidence" value="ECO:0007669"/>
    <property type="project" value="UniProtKB-ARBA"/>
</dbReference>
<dbReference type="GO" id="GO:0030313">
    <property type="term" value="C:cell envelope"/>
    <property type="evidence" value="ECO:0007669"/>
    <property type="project" value="UniProtKB-SubCell"/>
</dbReference>